<reference evidence="1" key="1">
    <citation type="submission" date="2021-03" db="EMBL/GenBank/DDBJ databases">
        <title>Taxonomic study of Clostridium polyendosporum from meadow-gley soil under rice.</title>
        <authorList>
            <person name="Kobayashi H."/>
            <person name="Tanizawa Y."/>
            <person name="Yagura M."/>
        </authorList>
    </citation>
    <scope>NUCLEOTIDE SEQUENCE</scope>
    <source>
        <strain evidence="1">JCM 30710</strain>
    </source>
</reference>
<evidence type="ECO:0000313" key="2">
    <source>
        <dbReference type="Proteomes" id="UP000679179"/>
    </source>
</evidence>
<organism evidence="1 2">
    <name type="scientific">Clostridium polyendosporum</name>
    <dbReference type="NCBI Taxonomy" id="69208"/>
    <lineage>
        <taxon>Bacteria</taxon>
        <taxon>Bacillati</taxon>
        <taxon>Bacillota</taxon>
        <taxon>Clostridia</taxon>
        <taxon>Eubacteriales</taxon>
        <taxon>Clostridiaceae</taxon>
        <taxon>Clostridium</taxon>
    </lineage>
</organism>
<dbReference type="AlphaFoldDB" id="A0A919RYW7"/>
<keyword evidence="2" id="KW-1185">Reference proteome</keyword>
<dbReference type="InterPro" id="IPR021377">
    <property type="entry name" value="DUF3006"/>
</dbReference>
<dbReference type="Proteomes" id="UP000679179">
    <property type="component" value="Unassembled WGS sequence"/>
</dbReference>
<evidence type="ECO:0000313" key="1">
    <source>
        <dbReference type="EMBL" id="GIM28792.1"/>
    </source>
</evidence>
<name>A0A919RYW7_9CLOT</name>
<dbReference type="RefSeq" id="WP_212903510.1">
    <property type="nucleotide sequence ID" value="NZ_BOPZ01000009.1"/>
</dbReference>
<dbReference type="EMBL" id="BOPZ01000009">
    <property type="protein sequence ID" value="GIM28792.1"/>
    <property type="molecule type" value="Genomic_DNA"/>
</dbReference>
<sequence length="76" mass="8657">MDVGGKIYIVDRLEGNVVVCEAEDGKMKNISLEVVKGNPKEGDVLVLRNSTYQIDIEMTLKRKKEIKDLMKGMWDE</sequence>
<protein>
    <submittedName>
        <fullName evidence="1">Uncharacterized protein</fullName>
    </submittedName>
</protein>
<dbReference type="Pfam" id="PF11213">
    <property type="entry name" value="DUF3006"/>
    <property type="match status" value="1"/>
</dbReference>
<accession>A0A919RYW7</accession>
<gene>
    <name evidence="1" type="ORF">CPJCM30710_14580</name>
</gene>
<proteinExistence type="predicted"/>
<comment type="caution">
    <text evidence="1">The sequence shown here is derived from an EMBL/GenBank/DDBJ whole genome shotgun (WGS) entry which is preliminary data.</text>
</comment>